<keyword evidence="2" id="KW-0812">Transmembrane</keyword>
<comment type="caution">
    <text evidence="4">The sequence shown here is derived from an EMBL/GenBank/DDBJ whole genome shotgun (WGS) entry which is preliminary data.</text>
</comment>
<feature type="coiled-coil region" evidence="1">
    <location>
        <begin position="38"/>
        <end position="65"/>
    </location>
</feature>
<dbReference type="RefSeq" id="XP_007720392.1">
    <property type="nucleotide sequence ID" value="XM_007722202.1"/>
</dbReference>
<evidence type="ECO:0000313" key="5">
    <source>
        <dbReference type="Proteomes" id="UP000019484"/>
    </source>
</evidence>
<evidence type="ECO:0000256" key="1">
    <source>
        <dbReference type="SAM" id="Coils"/>
    </source>
</evidence>
<dbReference type="EMBL" id="AMWN01000001">
    <property type="protein sequence ID" value="EXJ96163.1"/>
    <property type="molecule type" value="Genomic_DNA"/>
</dbReference>
<protein>
    <recommendedName>
        <fullName evidence="3">DUF7605 domain-containing protein</fullName>
    </recommendedName>
</protein>
<dbReference type="InterPro" id="IPR056024">
    <property type="entry name" value="DUF7605"/>
</dbReference>
<dbReference type="eggNOG" id="ENOG502SJYS">
    <property type="taxonomic scope" value="Eukaryota"/>
</dbReference>
<sequence length="511" mass="59714">MLSFSRPWRVFRWQATSQVHRHKKSLSSVPIQRYFGTRSQSKSRLTRDQAELREARRQIFNVEEHFKDYATSESYLTALRKAQRRLDALLINSRNEKVRAQLLRKYQHLIGDRELHVFYVDSVMYHLEGSTDKERELSGIPQLRQHLQDLQGETIFKERDHFITTRIPALIGSFMAWMESKKNEGAPEERRQLPDAHELELRHSVTTWADAMHAAFEKNIDHPLEHNTEEINRQCAKVANRWWVWPHPSVAAWVRHQGSHYTSIRGRRCWNTDLLRSFYEVTSRNWQVFHGQTERIFKALETNIISPWEAYEHQCRKLEAPVNFLTTLAARIHILILNVASAINAYRKGMSRIVLSYKQFGKLIWIGPVVSLVLLAVFFSFWANSKTGKGSHARRVKTLHSRVSSEAFVDDFRSRLSGDFDELITETSQAISDRLGREFGALRSDVDLMQKKQRSEFYETYYENHWKSVAQLHGVKAAIEKLVDDMNNLAAPAREMAQKQYALASPDNRPV</sequence>
<dbReference type="OrthoDB" id="3598281at2759"/>
<keyword evidence="2" id="KW-1133">Transmembrane helix</keyword>
<evidence type="ECO:0000313" key="4">
    <source>
        <dbReference type="EMBL" id="EXJ96163.1"/>
    </source>
</evidence>
<name>W9YUG4_9EURO</name>
<dbReference type="AlphaFoldDB" id="W9YUG4"/>
<keyword evidence="5" id="KW-1185">Reference proteome</keyword>
<proteinExistence type="predicted"/>
<evidence type="ECO:0000256" key="2">
    <source>
        <dbReference type="SAM" id="Phobius"/>
    </source>
</evidence>
<dbReference type="Proteomes" id="UP000019484">
    <property type="component" value="Unassembled WGS sequence"/>
</dbReference>
<evidence type="ECO:0000259" key="3">
    <source>
        <dbReference type="Pfam" id="PF24564"/>
    </source>
</evidence>
<keyword evidence="1" id="KW-0175">Coiled coil</keyword>
<keyword evidence="2" id="KW-0472">Membrane</keyword>
<dbReference type="GeneID" id="19156191"/>
<accession>W9YUG4</accession>
<feature type="transmembrane region" description="Helical" evidence="2">
    <location>
        <begin position="363"/>
        <end position="383"/>
    </location>
</feature>
<reference evidence="4 5" key="1">
    <citation type="submission" date="2013-03" db="EMBL/GenBank/DDBJ databases">
        <title>The Genome Sequence of Capronia coronata CBS 617.96.</title>
        <authorList>
            <consortium name="The Broad Institute Genomics Platform"/>
            <person name="Cuomo C."/>
            <person name="de Hoog S."/>
            <person name="Gorbushina A."/>
            <person name="Walker B."/>
            <person name="Young S.K."/>
            <person name="Zeng Q."/>
            <person name="Gargeya S."/>
            <person name="Fitzgerald M."/>
            <person name="Haas B."/>
            <person name="Abouelleil A."/>
            <person name="Allen A.W."/>
            <person name="Alvarado L."/>
            <person name="Arachchi H.M."/>
            <person name="Berlin A.M."/>
            <person name="Chapman S.B."/>
            <person name="Gainer-Dewar J."/>
            <person name="Goldberg J."/>
            <person name="Griggs A."/>
            <person name="Gujja S."/>
            <person name="Hansen M."/>
            <person name="Howarth C."/>
            <person name="Imamovic A."/>
            <person name="Ireland A."/>
            <person name="Larimer J."/>
            <person name="McCowan C."/>
            <person name="Murphy C."/>
            <person name="Pearson M."/>
            <person name="Poon T.W."/>
            <person name="Priest M."/>
            <person name="Roberts A."/>
            <person name="Saif S."/>
            <person name="Shea T."/>
            <person name="Sisk P."/>
            <person name="Sykes S."/>
            <person name="Wortman J."/>
            <person name="Nusbaum C."/>
            <person name="Birren B."/>
        </authorList>
    </citation>
    <scope>NUCLEOTIDE SEQUENCE [LARGE SCALE GENOMIC DNA]</scope>
    <source>
        <strain evidence="4 5">CBS 617.96</strain>
    </source>
</reference>
<dbReference type="Pfam" id="PF24564">
    <property type="entry name" value="DUF7605"/>
    <property type="match status" value="1"/>
</dbReference>
<feature type="domain" description="DUF7605" evidence="3">
    <location>
        <begin position="227"/>
        <end position="351"/>
    </location>
</feature>
<gene>
    <name evidence="4" type="ORF">A1O1_01289</name>
</gene>
<dbReference type="HOGENOM" id="CLU_533150_0_0_1"/>
<organism evidence="4 5">
    <name type="scientific">Capronia coronata CBS 617.96</name>
    <dbReference type="NCBI Taxonomy" id="1182541"/>
    <lineage>
        <taxon>Eukaryota</taxon>
        <taxon>Fungi</taxon>
        <taxon>Dikarya</taxon>
        <taxon>Ascomycota</taxon>
        <taxon>Pezizomycotina</taxon>
        <taxon>Eurotiomycetes</taxon>
        <taxon>Chaetothyriomycetidae</taxon>
        <taxon>Chaetothyriales</taxon>
        <taxon>Herpotrichiellaceae</taxon>
        <taxon>Capronia</taxon>
    </lineage>
</organism>
<dbReference type="STRING" id="1182541.W9YUG4"/>